<keyword evidence="1" id="KW-0472">Membrane</keyword>
<dbReference type="PANTHER" id="PTHR37849">
    <property type="entry name" value="YALI0E11605P"/>
    <property type="match status" value="1"/>
</dbReference>
<feature type="transmembrane region" description="Helical" evidence="1">
    <location>
        <begin position="58"/>
        <end position="77"/>
    </location>
</feature>
<reference evidence="2" key="1">
    <citation type="journal article" date="2020" name="Stud. Mycol.">
        <title>101 Dothideomycetes genomes: a test case for predicting lifestyles and emergence of pathogens.</title>
        <authorList>
            <person name="Haridas S."/>
            <person name="Albert R."/>
            <person name="Binder M."/>
            <person name="Bloem J."/>
            <person name="Labutti K."/>
            <person name="Salamov A."/>
            <person name="Andreopoulos B."/>
            <person name="Baker S."/>
            <person name="Barry K."/>
            <person name="Bills G."/>
            <person name="Bluhm B."/>
            <person name="Cannon C."/>
            <person name="Castanera R."/>
            <person name="Culley D."/>
            <person name="Daum C."/>
            <person name="Ezra D."/>
            <person name="Gonzalez J."/>
            <person name="Henrissat B."/>
            <person name="Kuo A."/>
            <person name="Liang C."/>
            <person name="Lipzen A."/>
            <person name="Lutzoni F."/>
            <person name="Magnuson J."/>
            <person name="Mondo S."/>
            <person name="Nolan M."/>
            <person name="Ohm R."/>
            <person name="Pangilinan J."/>
            <person name="Park H.-J."/>
            <person name="Ramirez L."/>
            <person name="Alfaro M."/>
            <person name="Sun H."/>
            <person name="Tritt A."/>
            <person name="Yoshinaga Y."/>
            <person name="Zwiers L.-H."/>
            <person name="Turgeon B."/>
            <person name="Goodwin S."/>
            <person name="Spatafora J."/>
            <person name="Crous P."/>
            <person name="Grigoriev I."/>
        </authorList>
    </citation>
    <scope>NUCLEOTIDE SEQUENCE</scope>
    <source>
        <strain evidence="2">CBS 113979</strain>
    </source>
</reference>
<organism evidence="2 3">
    <name type="scientific">Aulographum hederae CBS 113979</name>
    <dbReference type="NCBI Taxonomy" id="1176131"/>
    <lineage>
        <taxon>Eukaryota</taxon>
        <taxon>Fungi</taxon>
        <taxon>Dikarya</taxon>
        <taxon>Ascomycota</taxon>
        <taxon>Pezizomycotina</taxon>
        <taxon>Dothideomycetes</taxon>
        <taxon>Pleosporomycetidae</taxon>
        <taxon>Aulographales</taxon>
        <taxon>Aulographaceae</taxon>
    </lineage>
</organism>
<name>A0A6G1H529_9PEZI</name>
<dbReference type="EMBL" id="ML977149">
    <property type="protein sequence ID" value="KAF1988321.1"/>
    <property type="molecule type" value="Genomic_DNA"/>
</dbReference>
<gene>
    <name evidence="2" type="ORF">K402DRAFT_33096</name>
</gene>
<dbReference type="AlphaFoldDB" id="A0A6G1H529"/>
<evidence type="ECO:0000313" key="3">
    <source>
        <dbReference type="Proteomes" id="UP000800041"/>
    </source>
</evidence>
<proteinExistence type="predicted"/>
<keyword evidence="1" id="KW-0812">Transmembrane</keyword>
<dbReference type="OrthoDB" id="5331396at2759"/>
<keyword evidence="1" id="KW-1133">Transmembrane helix</keyword>
<sequence length="118" mass="12803">MAVRILPTTARALSRTSASAPQCLRSTQQARSFSSTGRMMDAVVAPVKKPVGAFRGGITGFFLGATLAGAGMYYYVLEEYKVSNEMLTTDIFSLQAAVQRLEGYTRKLEEKVDAVAKK</sequence>
<dbReference type="Proteomes" id="UP000800041">
    <property type="component" value="Unassembled WGS sequence"/>
</dbReference>
<evidence type="ECO:0000256" key="1">
    <source>
        <dbReference type="SAM" id="Phobius"/>
    </source>
</evidence>
<protein>
    <submittedName>
        <fullName evidence="2">Uncharacterized protein</fullName>
    </submittedName>
</protein>
<accession>A0A6G1H529</accession>
<dbReference type="PANTHER" id="PTHR37849:SF1">
    <property type="entry name" value="YALI0E11605P"/>
    <property type="match status" value="1"/>
</dbReference>
<evidence type="ECO:0000313" key="2">
    <source>
        <dbReference type="EMBL" id="KAF1988321.1"/>
    </source>
</evidence>
<keyword evidence="3" id="KW-1185">Reference proteome</keyword>